<reference evidence="1" key="1">
    <citation type="submission" date="2021-06" db="EMBL/GenBank/DDBJ databases">
        <authorList>
            <person name="Kallberg Y."/>
            <person name="Tangrot J."/>
            <person name="Rosling A."/>
        </authorList>
    </citation>
    <scope>NUCLEOTIDE SEQUENCE</scope>
    <source>
        <strain evidence="1">87-6 pot B 2015</strain>
    </source>
</reference>
<dbReference type="EMBL" id="CAJVPP010015597">
    <property type="protein sequence ID" value="CAG8727350.1"/>
    <property type="molecule type" value="Genomic_DNA"/>
</dbReference>
<organism evidence="1 2">
    <name type="scientific">Funneliformis mosseae</name>
    <name type="common">Endomycorrhizal fungus</name>
    <name type="synonym">Glomus mosseae</name>
    <dbReference type="NCBI Taxonomy" id="27381"/>
    <lineage>
        <taxon>Eukaryota</taxon>
        <taxon>Fungi</taxon>
        <taxon>Fungi incertae sedis</taxon>
        <taxon>Mucoromycota</taxon>
        <taxon>Glomeromycotina</taxon>
        <taxon>Glomeromycetes</taxon>
        <taxon>Glomerales</taxon>
        <taxon>Glomeraceae</taxon>
        <taxon>Funneliformis</taxon>
    </lineage>
</organism>
<name>A0A9N9I9D4_FUNMO</name>
<proteinExistence type="predicted"/>
<dbReference type="AlphaFoldDB" id="A0A9N9I9D4"/>
<dbReference type="Proteomes" id="UP000789375">
    <property type="component" value="Unassembled WGS sequence"/>
</dbReference>
<evidence type="ECO:0000313" key="1">
    <source>
        <dbReference type="EMBL" id="CAG8727350.1"/>
    </source>
</evidence>
<sequence length="79" mass="8903">KFVTANCISAAKYWVMLKETSDRIGTICLDTDYQIFGKNKLAMTVMENYKSNMGKCWCAPDLGTISLSSQVTYMNIFQA</sequence>
<keyword evidence="2" id="KW-1185">Reference proteome</keyword>
<protein>
    <submittedName>
        <fullName evidence="1">6525_t:CDS:1</fullName>
    </submittedName>
</protein>
<accession>A0A9N9I9D4</accession>
<gene>
    <name evidence="1" type="ORF">FMOSSE_LOCUS15438</name>
</gene>
<comment type="caution">
    <text evidence="1">The sequence shown here is derived from an EMBL/GenBank/DDBJ whole genome shotgun (WGS) entry which is preliminary data.</text>
</comment>
<feature type="non-terminal residue" evidence="1">
    <location>
        <position position="79"/>
    </location>
</feature>
<feature type="non-terminal residue" evidence="1">
    <location>
        <position position="1"/>
    </location>
</feature>
<evidence type="ECO:0000313" key="2">
    <source>
        <dbReference type="Proteomes" id="UP000789375"/>
    </source>
</evidence>